<dbReference type="GO" id="GO:0016020">
    <property type="term" value="C:membrane"/>
    <property type="evidence" value="ECO:0007669"/>
    <property type="project" value="InterPro"/>
</dbReference>
<accession>A0A5C6Q5W8</accession>
<evidence type="ECO:0000313" key="2">
    <source>
        <dbReference type="EMBL" id="TWX64296.1"/>
    </source>
</evidence>
<dbReference type="EMBL" id="VOLT01000014">
    <property type="protein sequence ID" value="TWX64296.1"/>
    <property type="molecule type" value="Genomic_DNA"/>
</dbReference>
<sequence length="70" mass="7387">MIVGVSLGALSLLYIMIRQGEVSRVASVFYLVPVSAAVSAYLLFGETIEETTLLGASIVALGILLTNRKS</sequence>
<organism evidence="2 3">
    <name type="scientific">Colwellia demingiae</name>
    <dbReference type="NCBI Taxonomy" id="89401"/>
    <lineage>
        <taxon>Bacteria</taxon>
        <taxon>Pseudomonadati</taxon>
        <taxon>Pseudomonadota</taxon>
        <taxon>Gammaproteobacteria</taxon>
        <taxon>Alteromonadales</taxon>
        <taxon>Colwelliaceae</taxon>
        <taxon>Colwellia</taxon>
    </lineage>
</organism>
<gene>
    <name evidence="2" type="ORF">ESZ36_20185</name>
</gene>
<reference evidence="2 3" key="1">
    <citation type="submission" date="2019-07" db="EMBL/GenBank/DDBJ databases">
        <title>Genomes of sea-ice associated Colwellia species.</title>
        <authorList>
            <person name="Bowman J.P."/>
        </authorList>
    </citation>
    <scope>NUCLEOTIDE SEQUENCE [LARGE SCALE GENOMIC DNA]</scope>
    <source>
        <strain evidence="2 3">ACAM 459</strain>
    </source>
</reference>
<comment type="caution">
    <text evidence="2">The sequence shown here is derived from an EMBL/GenBank/DDBJ whole genome shotgun (WGS) entry which is preliminary data.</text>
</comment>
<dbReference type="InterPro" id="IPR037185">
    <property type="entry name" value="EmrE-like"/>
</dbReference>
<name>A0A5C6Q5W8_9GAMM</name>
<evidence type="ECO:0000259" key="1">
    <source>
        <dbReference type="Pfam" id="PF00892"/>
    </source>
</evidence>
<protein>
    <submittedName>
        <fullName evidence="2">DMT family transporter</fullName>
    </submittedName>
</protein>
<dbReference type="Gene3D" id="1.10.3730.20">
    <property type="match status" value="1"/>
</dbReference>
<dbReference type="AlphaFoldDB" id="A0A5C6Q5W8"/>
<dbReference type="InterPro" id="IPR000620">
    <property type="entry name" value="EamA_dom"/>
</dbReference>
<feature type="domain" description="EamA" evidence="1">
    <location>
        <begin position="2"/>
        <end position="67"/>
    </location>
</feature>
<keyword evidence="3" id="KW-1185">Reference proteome</keyword>
<dbReference type="Pfam" id="PF00892">
    <property type="entry name" value="EamA"/>
    <property type="match status" value="1"/>
</dbReference>
<dbReference type="OrthoDB" id="9809509at2"/>
<dbReference type="SUPFAM" id="SSF103481">
    <property type="entry name" value="Multidrug resistance efflux transporter EmrE"/>
    <property type="match status" value="1"/>
</dbReference>
<dbReference type="Proteomes" id="UP000321822">
    <property type="component" value="Unassembled WGS sequence"/>
</dbReference>
<proteinExistence type="predicted"/>
<evidence type="ECO:0000313" key="3">
    <source>
        <dbReference type="Proteomes" id="UP000321822"/>
    </source>
</evidence>